<dbReference type="EMBL" id="JXJN01010999">
    <property type="status" value="NOT_ANNOTATED_CDS"/>
    <property type="molecule type" value="Genomic_DNA"/>
</dbReference>
<comment type="subcellular location">
    <subcellularLocation>
        <location evidence="2">Cytoplasm</location>
    </subcellularLocation>
    <subcellularLocation>
        <location evidence="1">Nucleus</location>
    </subcellularLocation>
</comment>
<feature type="signal peptide" evidence="10">
    <location>
        <begin position="1"/>
        <end position="15"/>
    </location>
</feature>
<dbReference type="PANTHER" id="PTHR14614">
    <property type="entry name" value="HEPATOCELLULAR CARCINOMA-ASSOCIATED ANTIGEN"/>
    <property type="match status" value="1"/>
</dbReference>
<evidence type="ECO:0000256" key="7">
    <source>
        <dbReference type="ARBA" id="ARBA00022691"/>
    </source>
</evidence>
<dbReference type="Gene3D" id="3.40.50.150">
    <property type="entry name" value="Vaccinia Virus protein VP39"/>
    <property type="match status" value="1"/>
</dbReference>
<evidence type="ECO:0000256" key="5">
    <source>
        <dbReference type="ARBA" id="ARBA00022603"/>
    </source>
</evidence>
<keyword evidence="6" id="KW-0808">Transferase</keyword>
<protein>
    <recommendedName>
        <fullName evidence="3">protein-histidine N-methyltransferase</fullName>
        <ecNumber evidence="3">2.1.1.85</ecNumber>
    </recommendedName>
</protein>
<dbReference type="GO" id="GO:0005737">
    <property type="term" value="C:cytoplasm"/>
    <property type="evidence" value="ECO:0007669"/>
    <property type="project" value="UniProtKB-SubCell"/>
</dbReference>
<dbReference type="PANTHER" id="PTHR14614:SF39">
    <property type="entry name" value="HISTIDINE PROTEIN METHYLTRANSFERASE 1 HOMOLOG"/>
    <property type="match status" value="1"/>
</dbReference>
<keyword evidence="7" id="KW-0949">S-adenosyl-L-methionine</keyword>
<evidence type="ECO:0000256" key="2">
    <source>
        <dbReference type="ARBA" id="ARBA00004496"/>
    </source>
</evidence>
<reference evidence="11" key="2">
    <citation type="submission" date="2020-05" db="UniProtKB">
        <authorList>
            <consortium name="EnsemblMetazoa"/>
        </authorList>
    </citation>
    <scope>IDENTIFICATION</scope>
    <source>
        <strain evidence="11">IAEA</strain>
    </source>
</reference>
<keyword evidence="12" id="KW-1185">Reference proteome</keyword>
<organism evidence="11 12">
    <name type="scientific">Glossina palpalis gambiensis</name>
    <dbReference type="NCBI Taxonomy" id="67801"/>
    <lineage>
        <taxon>Eukaryota</taxon>
        <taxon>Metazoa</taxon>
        <taxon>Ecdysozoa</taxon>
        <taxon>Arthropoda</taxon>
        <taxon>Hexapoda</taxon>
        <taxon>Insecta</taxon>
        <taxon>Pterygota</taxon>
        <taxon>Neoptera</taxon>
        <taxon>Endopterygota</taxon>
        <taxon>Diptera</taxon>
        <taxon>Brachycera</taxon>
        <taxon>Muscomorpha</taxon>
        <taxon>Hippoboscoidea</taxon>
        <taxon>Glossinidae</taxon>
        <taxon>Glossina</taxon>
    </lineage>
</organism>
<dbReference type="Proteomes" id="UP000092460">
    <property type="component" value="Unassembled WGS sequence"/>
</dbReference>
<reference evidence="12" key="1">
    <citation type="submission" date="2015-01" db="EMBL/GenBank/DDBJ databases">
        <authorList>
            <person name="Aksoy S."/>
            <person name="Warren W."/>
            <person name="Wilson R.K."/>
        </authorList>
    </citation>
    <scope>NUCLEOTIDE SEQUENCE [LARGE SCALE GENOMIC DNA]</scope>
    <source>
        <strain evidence="12">IAEA</strain>
    </source>
</reference>
<dbReference type="GO" id="GO:0018064">
    <property type="term" value="F:protein-L-histidine N-tele-methyltransferase activity"/>
    <property type="evidence" value="ECO:0007669"/>
    <property type="project" value="UniProtKB-EC"/>
</dbReference>
<dbReference type="VEuPathDB" id="VectorBase:GPPI023933"/>
<dbReference type="InterPro" id="IPR019410">
    <property type="entry name" value="Methyltransf_16"/>
</dbReference>
<name>A0A1B0BAG8_9MUSC</name>
<dbReference type="GO" id="GO:0005634">
    <property type="term" value="C:nucleus"/>
    <property type="evidence" value="ECO:0007669"/>
    <property type="project" value="UniProtKB-SubCell"/>
</dbReference>
<evidence type="ECO:0000256" key="10">
    <source>
        <dbReference type="SAM" id="SignalP"/>
    </source>
</evidence>
<dbReference type="InterPro" id="IPR029063">
    <property type="entry name" value="SAM-dependent_MTases_sf"/>
</dbReference>
<dbReference type="CDD" id="cd02440">
    <property type="entry name" value="AdoMet_MTases"/>
    <property type="match status" value="1"/>
</dbReference>
<evidence type="ECO:0000256" key="3">
    <source>
        <dbReference type="ARBA" id="ARBA00012533"/>
    </source>
</evidence>
<accession>A0A1B0BAG8</accession>
<proteinExistence type="inferred from homology"/>
<comment type="similarity">
    <text evidence="9">Belongs to the methyltransferase superfamily. METTL18 family.</text>
</comment>
<dbReference type="AlphaFoldDB" id="A0A1B0BAG8"/>
<dbReference type="SUPFAM" id="SSF53335">
    <property type="entry name" value="S-adenosyl-L-methionine-dependent methyltransferases"/>
    <property type="match status" value="1"/>
</dbReference>
<evidence type="ECO:0000256" key="9">
    <source>
        <dbReference type="ARBA" id="ARBA00038126"/>
    </source>
</evidence>
<keyword evidence="8" id="KW-0539">Nucleus</keyword>
<keyword evidence="5" id="KW-0489">Methyltransferase</keyword>
<evidence type="ECO:0000313" key="12">
    <source>
        <dbReference type="Proteomes" id="UP000092460"/>
    </source>
</evidence>
<dbReference type="GO" id="GO:0032259">
    <property type="term" value="P:methylation"/>
    <property type="evidence" value="ECO:0007669"/>
    <property type="project" value="UniProtKB-KW"/>
</dbReference>
<dbReference type="EnsemblMetazoa" id="GPPI023933-RA">
    <property type="protein sequence ID" value="GPPI023933-PA"/>
    <property type="gene ID" value="GPPI023933"/>
</dbReference>
<evidence type="ECO:0000256" key="6">
    <source>
        <dbReference type="ARBA" id="ARBA00022679"/>
    </source>
</evidence>
<dbReference type="Pfam" id="PF10294">
    <property type="entry name" value="Methyltransf_16"/>
    <property type="match status" value="1"/>
</dbReference>
<feature type="chain" id="PRO_5013334720" description="protein-histidine N-methyltransferase" evidence="10">
    <location>
        <begin position="16"/>
        <end position="324"/>
    </location>
</feature>
<evidence type="ECO:0000256" key="8">
    <source>
        <dbReference type="ARBA" id="ARBA00023242"/>
    </source>
</evidence>
<evidence type="ECO:0000313" key="11">
    <source>
        <dbReference type="EnsemblMetazoa" id="GPPI023933-PA"/>
    </source>
</evidence>
<evidence type="ECO:0000256" key="4">
    <source>
        <dbReference type="ARBA" id="ARBA00022490"/>
    </source>
</evidence>
<dbReference type="EC" id="2.1.1.85" evidence="3"/>
<keyword evidence="10" id="KW-0732">Signal</keyword>
<sequence length="324" mass="37394">MQTVLFHLLFCVALSFHFCPELLKTNMFKFDFRVDECDKDDNFNDTFYQKDSPSCLYQEETSSLNCHEATEILPSQSILDNIDVYCLQCHTKILKNVCISHLSGGFLLEDIRNASNSDIKKAHEQHSDLVPGVYEGGAKIWECTDDVLNFMAEKYSQDWWTRKRVLDLGCGAGLLGIYAYKQGARVDFQDYNKDVLQEITIPNLLINITEQIPLEEVFENVKFYSGDWSKWTEFCKGSYIYDVILTSETIYNPRNQEKLLRCLKDKLKLNGVVILAAKTHYFGVGGGLHQFEALLNSEKCFDYQIVWTSCEGVSRQILLLTRRR</sequence>
<evidence type="ECO:0000256" key="1">
    <source>
        <dbReference type="ARBA" id="ARBA00004123"/>
    </source>
</evidence>
<keyword evidence="4" id="KW-0963">Cytoplasm</keyword>